<evidence type="ECO:0000313" key="3">
    <source>
        <dbReference type="Proteomes" id="UP001519331"/>
    </source>
</evidence>
<protein>
    <submittedName>
        <fullName evidence="2">Uncharacterized protein</fullName>
    </submittedName>
</protein>
<dbReference type="EMBL" id="JAGINX010000002">
    <property type="protein sequence ID" value="MBP2319600.1"/>
    <property type="molecule type" value="Genomic_DNA"/>
</dbReference>
<organism evidence="2 3">
    <name type="scientific">Nesterenkonia lacusekhoensis</name>
    <dbReference type="NCBI Taxonomy" id="150832"/>
    <lineage>
        <taxon>Bacteria</taxon>
        <taxon>Bacillati</taxon>
        <taxon>Actinomycetota</taxon>
        <taxon>Actinomycetes</taxon>
        <taxon>Micrococcales</taxon>
        <taxon>Micrococcaceae</taxon>
        <taxon>Nesterenkonia</taxon>
    </lineage>
</organism>
<accession>A0ABS4T547</accession>
<evidence type="ECO:0000256" key="1">
    <source>
        <dbReference type="SAM" id="MobiDB-lite"/>
    </source>
</evidence>
<evidence type="ECO:0000313" key="2">
    <source>
        <dbReference type="EMBL" id="MBP2319600.1"/>
    </source>
</evidence>
<feature type="compositionally biased region" description="Basic and acidic residues" evidence="1">
    <location>
        <begin position="55"/>
        <end position="65"/>
    </location>
</feature>
<dbReference type="Proteomes" id="UP001519331">
    <property type="component" value="Unassembled WGS sequence"/>
</dbReference>
<proteinExistence type="predicted"/>
<name>A0ABS4T547_9MICC</name>
<comment type="caution">
    <text evidence="2">The sequence shown here is derived from an EMBL/GenBank/DDBJ whole genome shotgun (WGS) entry which is preliminary data.</text>
</comment>
<gene>
    <name evidence="2" type="ORF">JOF45_002683</name>
</gene>
<sequence length="74" mass="8244">MRQTITPALAALTCAAFLFLHTWRSMAFDGLALLLAVGAIYFTALTTHRHDLERARENYEHRDHQGGLAAGQPH</sequence>
<reference evidence="2 3" key="1">
    <citation type="submission" date="2021-03" db="EMBL/GenBank/DDBJ databases">
        <title>Sequencing the genomes of 1000 actinobacteria strains.</title>
        <authorList>
            <person name="Klenk H.-P."/>
        </authorList>
    </citation>
    <scope>NUCLEOTIDE SEQUENCE [LARGE SCALE GENOMIC DNA]</scope>
    <source>
        <strain evidence="2 3">DSM 12544</strain>
    </source>
</reference>
<keyword evidence="3" id="KW-1185">Reference proteome</keyword>
<feature type="region of interest" description="Disordered" evidence="1">
    <location>
        <begin position="55"/>
        <end position="74"/>
    </location>
</feature>
<dbReference type="RefSeq" id="WP_210051558.1">
    <property type="nucleotide sequence ID" value="NZ_JAGINX010000002.1"/>
</dbReference>